<sequence length="518" mass="57857">MLVVSDLSFALPNGNVLFSHISFSCTAGVTALVGRNGIGKSTLLECINPQQNGVSITGTYQLLQQSASDEVNNHQRVIDALHLGSYYDALERIEVGTPRDSDIDFLEHHWDVRERAQTWLDQAGLSVRLEQTMHQLSGGQRTKLHLIGLLQQSPDLLLLDEPSNHLDQPSTQWLIDQLAKTKSTVLLVSHDKTLLNSVDRFLVLDETGVHPYHLAFTDLREALKKQRQDTLNAVQHAKAQLKKEQREQHDREQKAQRRQRHGEALRASGSQSKMLLDKKKNKAQIQSGAQTKRADQRSEALKQVVSQYQDQQTQVSALNLQLSQPNTTQRRLLDLIQVVLPLGDKTPLTVSLDRGERLRVNGPNGSGKSTLLQCIQGIQTLTSGQLNSRCDALYLDQHLSLLDQSDSPLAFLQERVPNIDYSTTRTLLASIGLRGEHALQPCSMLSGGERMKVALLLISQLPSNGLLILDETDNHLDLDSQDQLAITLDRYQGAVIFVTHQDDWLRTDKVITLQCPTP</sequence>
<evidence type="ECO:0000256" key="2">
    <source>
        <dbReference type="ARBA" id="ARBA00022741"/>
    </source>
</evidence>
<dbReference type="GO" id="GO:0005524">
    <property type="term" value="F:ATP binding"/>
    <property type="evidence" value="ECO:0007669"/>
    <property type="project" value="UniProtKB-KW"/>
</dbReference>
<proteinExistence type="predicted"/>
<keyword evidence="7" id="KW-1185">Reference proteome</keyword>
<dbReference type="AlphaFoldDB" id="A0A370U704"/>
<dbReference type="RefSeq" id="WP_115468860.1">
    <property type="nucleotide sequence ID" value="NZ_QKRA01000007.1"/>
</dbReference>
<dbReference type="InterPro" id="IPR003439">
    <property type="entry name" value="ABC_transporter-like_ATP-bd"/>
</dbReference>
<evidence type="ECO:0000313" key="6">
    <source>
        <dbReference type="EMBL" id="RDL43533.1"/>
    </source>
</evidence>
<evidence type="ECO:0000256" key="1">
    <source>
        <dbReference type="ARBA" id="ARBA00022737"/>
    </source>
</evidence>
<keyword evidence="1" id="KW-0677">Repeat</keyword>
<feature type="region of interest" description="Disordered" evidence="4">
    <location>
        <begin position="234"/>
        <end position="298"/>
    </location>
</feature>
<keyword evidence="2" id="KW-0547">Nucleotide-binding</keyword>
<feature type="compositionally biased region" description="Basic and acidic residues" evidence="4">
    <location>
        <begin position="241"/>
        <end position="255"/>
    </location>
</feature>
<evidence type="ECO:0000256" key="3">
    <source>
        <dbReference type="ARBA" id="ARBA00022840"/>
    </source>
</evidence>
<dbReference type="InterPro" id="IPR050611">
    <property type="entry name" value="ABCF"/>
</dbReference>
<dbReference type="SUPFAM" id="SSF52540">
    <property type="entry name" value="P-loop containing nucleoside triphosphate hydrolases"/>
    <property type="match status" value="2"/>
</dbReference>
<dbReference type="PROSITE" id="PS50893">
    <property type="entry name" value="ABC_TRANSPORTER_2"/>
    <property type="match status" value="1"/>
</dbReference>
<dbReference type="GO" id="GO:0016887">
    <property type="term" value="F:ATP hydrolysis activity"/>
    <property type="evidence" value="ECO:0007669"/>
    <property type="project" value="InterPro"/>
</dbReference>
<evidence type="ECO:0000256" key="4">
    <source>
        <dbReference type="SAM" id="MobiDB-lite"/>
    </source>
</evidence>
<dbReference type="InterPro" id="IPR003593">
    <property type="entry name" value="AAA+_ATPase"/>
</dbReference>
<dbReference type="EMBL" id="QKRA01000007">
    <property type="protein sequence ID" value="RDL43533.1"/>
    <property type="molecule type" value="Genomic_DNA"/>
</dbReference>
<dbReference type="PANTHER" id="PTHR19211">
    <property type="entry name" value="ATP-BINDING TRANSPORT PROTEIN-RELATED"/>
    <property type="match status" value="1"/>
</dbReference>
<dbReference type="PANTHER" id="PTHR19211:SF6">
    <property type="entry name" value="BLL7188 PROTEIN"/>
    <property type="match status" value="1"/>
</dbReference>
<dbReference type="OrthoDB" id="9776369at2"/>
<evidence type="ECO:0000313" key="7">
    <source>
        <dbReference type="Proteomes" id="UP000254326"/>
    </source>
</evidence>
<protein>
    <recommendedName>
        <fullName evidence="5">ABC transporter domain-containing protein</fullName>
    </recommendedName>
</protein>
<evidence type="ECO:0000259" key="5">
    <source>
        <dbReference type="PROSITE" id="PS50893"/>
    </source>
</evidence>
<reference evidence="6 7" key="1">
    <citation type="submission" date="2018-06" db="EMBL/GenBank/DDBJ databases">
        <title>Marinomonas sp. YLB-05 draft genome sequence.</title>
        <authorList>
            <person name="Yu L."/>
            <person name="Tang X."/>
        </authorList>
    </citation>
    <scope>NUCLEOTIDE SEQUENCE [LARGE SCALE GENOMIC DNA]</scope>
    <source>
        <strain evidence="6 7">YLB-05</strain>
    </source>
</reference>
<accession>A0A370U704</accession>
<organism evidence="6 7">
    <name type="scientific">Marinomonas piezotolerans</name>
    <dbReference type="NCBI Taxonomy" id="2213058"/>
    <lineage>
        <taxon>Bacteria</taxon>
        <taxon>Pseudomonadati</taxon>
        <taxon>Pseudomonadota</taxon>
        <taxon>Gammaproteobacteria</taxon>
        <taxon>Oceanospirillales</taxon>
        <taxon>Oceanospirillaceae</taxon>
        <taxon>Marinomonas</taxon>
    </lineage>
</organism>
<dbReference type="InterPro" id="IPR027417">
    <property type="entry name" value="P-loop_NTPase"/>
</dbReference>
<dbReference type="SMART" id="SM00382">
    <property type="entry name" value="AAA"/>
    <property type="match status" value="2"/>
</dbReference>
<feature type="domain" description="ABC transporter" evidence="5">
    <location>
        <begin position="2"/>
        <end position="231"/>
    </location>
</feature>
<dbReference type="Pfam" id="PF00005">
    <property type="entry name" value="ABC_tran"/>
    <property type="match status" value="2"/>
</dbReference>
<name>A0A370U704_9GAMM</name>
<gene>
    <name evidence="6" type="ORF">DN730_14460</name>
</gene>
<dbReference type="Gene3D" id="3.40.50.300">
    <property type="entry name" value="P-loop containing nucleotide triphosphate hydrolases"/>
    <property type="match status" value="2"/>
</dbReference>
<keyword evidence="3" id="KW-0067">ATP-binding</keyword>
<comment type="caution">
    <text evidence="6">The sequence shown here is derived from an EMBL/GenBank/DDBJ whole genome shotgun (WGS) entry which is preliminary data.</text>
</comment>
<dbReference type="Proteomes" id="UP000254326">
    <property type="component" value="Unassembled WGS sequence"/>
</dbReference>